<dbReference type="PROSITE" id="PS51450">
    <property type="entry name" value="LRR"/>
    <property type="match status" value="1"/>
</dbReference>
<evidence type="ECO:0000256" key="15">
    <source>
        <dbReference type="ARBA" id="ARBA00033046"/>
    </source>
</evidence>
<keyword evidence="19" id="KW-1185">Reference proteome</keyword>
<dbReference type="Pfam" id="PF12799">
    <property type="entry name" value="LRR_4"/>
    <property type="match status" value="1"/>
</dbReference>
<reference evidence="18" key="2">
    <citation type="submission" date="2025-08" db="UniProtKB">
        <authorList>
            <consortium name="Ensembl"/>
        </authorList>
    </citation>
    <scope>IDENTIFICATION</scope>
</reference>
<comment type="subcellular location">
    <subcellularLocation>
        <location evidence="3">Chromosome</location>
        <location evidence="3">Centromere</location>
        <location evidence="3">Kinetochore</location>
    </subcellularLocation>
    <subcellularLocation>
        <location evidence="2">Chromosome</location>
        <location evidence="2">Telomere</location>
    </subcellularLocation>
    <subcellularLocation>
        <location evidence="1">Cytoplasm</location>
        <location evidence="1">Cytoskeleton</location>
        <location evidence="1">Microtubule organizing center</location>
        <location evidence="1">Centrosome</location>
    </subcellularLocation>
</comment>
<reference evidence="18" key="3">
    <citation type="submission" date="2025-09" db="UniProtKB">
        <authorList>
            <consortium name="Ensembl"/>
        </authorList>
    </citation>
    <scope>IDENTIFICATION</scope>
</reference>
<dbReference type="SMART" id="SM00320">
    <property type="entry name" value="WD40"/>
    <property type="match status" value="4"/>
</dbReference>
<dbReference type="PROSITE" id="PS50082">
    <property type="entry name" value="WD_REPEATS_2"/>
    <property type="match status" value="1"/>
</dbReference>
<dbReference type="InterPro" id="IPR025875">
    <property type="entry name" value="Leu-rich_rpt_4"/>
</dbReference>
<keyword evidence="11" id="KW-0995">Kinetochore</keyword>
<evidence type="ECO:0000256" key="3">
    <source>
        <dbReference type="ARBA" id="ARBA00004629"/>
    </source>
</evidence>
<dbReference type="GO" id="GO:0000776">
    <property type="term" value="C:kinetochore"/>
    <property type="evidence" value="ECO:0007669"/>
    <property type="project" value="UniProtKB-KW"/>
</dbReference>
<feature type="repeat" description="WD" evidence="16">
    <location>
        <begin position="262"/>
        <end position="296"/>
    </location>
</feature>
<dbReference type="InterPro" id="IPR001680">
    <property type="entry name" value="WD40_rpt"/>
</dbReference>
<dbReference type="Gene3D" id="2.130.10.10">
    <property type="entry name" value="YVTN repeat-like/Quinoprotein amine dehydrogenase"/>
    <property type="match status" value="1"/>
</dbReference>
<dbReference type="GO" id="GO:0071169">
    <property type="term" value="P:establishment of protein localization to chromatin"/>
    <property type="evidence" value="ECO:0007669"/>
    <property type="project" value="TreeGrafter"/>
</dbReference>
<dbReference type="GO" id="GO:0005664">
    <property type="term" value="C:nuclear origin of replication recognition complex"/>
    <property type="evidence" value="ECO:0007669"/>
    <property type="project" value="TreeGrafter"/>
</dbReference>
<evidence type="ECO:0000259" key="17">
    <source>
        <dbReference type="Pfam" id="PF23215"/>
    </source>
</evidence>
<evidence type="ECO:0000256" key="6">
    <source>
        <dbReference type="ARBA" id="ARBA00022454"/>
    </source>
</evidence>
<comment type="similarity">
    <text evidence="4">Belongs to the LRWD1 family.</text>
</comment>
<dbReference type="PROSITE" id="PS00678">
    <property type="entry name" value="WD_REPEATS_1"/>
    <property type="match status" value="1"/>
</dbReference>
<feature type="domain" description="Leucine-rich repeat and WD repeat-containing protein 1 WD" evidence="17">
    <location>
        <begin position="336"/>
        <end position="483"/>
    </location>
</feature>
<name>A0A674MM19_TAKRU</name>
<dbReference type="InterPro" id="IPR019775">
    <property type="entry name" value="WD40_repeat_CS"/>
</dbReference>
<dbReference type="InterPro" id="IPR003591">
    <property type="entry name" value="Leu-rich_rpt_typical-subtyp"/>
</dbReference>
<accession>A0A674MM19</accession>
<dbReference type="GO" id="GO:0006260">
    <property type="term" value="P:DNA replication"/>
    <property type="evidence" value="ECO:0007669"/>
    <property type="project" value="UniProtKB-KW"/>
</dbReference>
<dbReference type="Proteomes" id="UP000005226">
    <property type="component" value="Chromosome 15"/>
</dbReference>
<reference evidence="18 19" key="1">
    <citation type="journal article" date="2011" name="Genome Biol. Evol.">
        <title>Integration of the genetic map and genome assembly of fugu facilitates insights into distinct features of genome evolution in teleosts and mammals.</title>
        <authorList>
            <person name="Kai W."/>
            <person name="Kikuchi K."/>
            <person name="Tohari S."/>
            <person name="Chew A.K."/>
            <person name="Tay A."/>
            <person name="Fujiwara A."/>
            <person name="Hosoya S."/>
            <person name="Suetake H."/>
            <person name="Naruse K."/>
            <person name="Brenner S."/>
            <person name="Suzuki Y."/>
            <person name="Venkatesh B."/>
        </authorList>
    </citation>
    <scope>NUCLEOTIDE SEQUENCE [LARGE SCALE GENOMIC DNA]</scope>
</reference>
<evidence type="ECO:0000256" key="1">
    <source>
        <dbReference type="ARBA" id="ARBA00004300"/>
    </source>
</evidence>
<evidence type="ECO:0000256" key="13">
    <source>
        <dbReference type="ARBA" id="ARBA00022895"/>
    </source>
</evidence>
<dbReference type="PANTHER" id="PTHR24370">
    <property type="entry name" value="OPTICIN"/>
    <property type="match status" value="1"/>
</dbReference>
<dbReference type="SUPFAM" id="SSF52058">
    <property type="entry name" value="L domain-like"/>
    <property type="match status" value="1"/>
</dbReference>
<dbReference type="AlphaFoldDB" id="A0A674MM19"/>
<dbReference type="SUPFAM" id="SSF50978">
    <property type="entry name" value="WD40 repeat-like"/>
    <property type="match status" value="1"/>
</dbReference>
<dbReference type="GeneTree" id="ENSGT00940000154248"/>
<keyword evidence="14" id="KW-0137">Centromere</keyword>
<protein>
    <recommendedName>
        <fullName evidence="5">Leucine-rich repeat and WD repeat-containing protein 1</fullName>
    </recommendedName>
    <alternativeName>
        <fullName evidence="15">Origin recognition complex-associated protein</fullName>
    </alternativeName>
</protein>
<evidence type="ECO:0000256" key="9">
    <source>
        <dbReference type="ARBA" id="ARBA00022705"/>
    </source>
</evidence>
<dbReference type="SMART" id="SM00369">
    <property type="entry name" value="LRR_TYP"/>
    <property type="match status" value="2"/>
</dbReference>
<proteinExistence type="inferred from homology"/>
<gene>
    <name evidence="18" type="primary">lrwd1</name>
</gene>
<keyword evidence="8" id="KW-0433">Leucine-rich repeat</keyword>
<evidence type="ECO:0000313" key="18">
    <source>
        <dbReference type="Ensembl" id="ENSTRUP00000062005.1"/>
    </source>
</evidence>
<evidence type="ECO:0000256" key="11">
    <source>
        <dbReference type="ARBA" id="ARBA00022838"/>
    </source>
</evidence>
<dbReference type="Pfam" id="PF23215">
    <property type="entry name" value="WD_LRWD1"/>
    <property type="match status" value="2"/>
</dbReference>
<dbReference type="InterPro" id="IPR056160">
    <property type="entry name" value="WD_LRWD1"/>
</dbReference>
<keyword evidence="9" id="KW-0235">DNA replication</keyword>
<dbReference type="GO" id="GO:0003682">
    <property type="term" value="F:chromatin binding"/>
    <property type="evidence" value="ECO:0007669"/>
    <property type="project" value="TreeGrafter"/>
</dbReference>
<evidence type="ECO:0000256" key="14">
    <source>
        <dbReference type="ARBA" id="ARBA00023328"/>
    </source>
</evidence>
<dbReference type="InterPro" id="IPR052489">
    <property type="entry name" value="LRWD1"/>
</dbReference>
<dbReference type="PANTHER" id="PTHR24370:SF10">
    <property type="entry name" value="LEUCINE-RICH REPEAT AND WD REPEAT-CONTAINING PROTEIN 1"/>
    <property type="match status" value="1"/>
</dbReference>
<feature type="domain" description="Leucine-rich repeat and WD repeat-containing protein 1 WD" evidence="17">
    <location>
        <begin position="144"/>
        <end position="335"/>
    </location>
</feature>
<dbReference type="InterPro" id="IPR036322">
    <property type="entry name" value="WD40_repeat_dom_sf"/>
</dbReference>
<keyword evidence="6" id="KW-0158">Chromosome</keyword>
<evidence type="ECO:0000256" key="16">
    <source>
        <dbReference type="PROSITE-ProRule" id="PRU00221"/>
    </source>
</evidence>
<evidence type="ECO:0000256" key="8">
    <source>
        <dbReference type="ARBA" id="ARBA00022614"/>
    </source>
</evidence>
<organism evidence="18 19">
    <name type="scientific">Takifugu rubripes</name>
    <name type="common">Japanese pufferfish</name>
    <name type="synonym">Fugu rubripes</name>
    <dbReference type="NCBI Taxonomy" id="31033"/>
    <lineage>
        <taxon>Eukaryota</taxon>
        <taxon>Metazoa</taxon>
        <taxon>Chordata</taxon>
        <taxon>Craniata</taxon>
        <taxon>Vertebrata</taxon>
        <taxon>Euteleostomi</taxon>
        <taxon>Actinopterygii</taxon>
        <taxon>Neopterygii</taxon>
        <taxon>Teleostei</taxon>
        <taxon>Neoteleostei</taxon>
        <taxon>Acanthomorphata</taxon>
        <taxon>Eupercaria</taxon>
        <taxon>Tetraodontiformes</taxon>
        <taxon>Tetradontoidea</taxon>
        <taxon>Tetraodontidae</taxon>
        <taxon>Takifugu</taxon>
    </lineage>
</organism>
<dbReference type="InterPro" id="IPR032675">
    <property type="entry name" value="LRR_dom_sf"/>
</dbReference>
<evidence type="ECO:0000256" key="12">
    <source>
        <dbReference type="ARBA" id="ARBA00022853"/>
    </source>
</evidence>
<dbReference type="GO" id="GO:0000781">
    <property type="term" value="C:chromosome, telomeric region"/>
    <property type="evidence" value="ECO:0007669"/>
    <property type="project" value="UniProtKB-SubCell"/>
</dbReference>
<dbReference type="InterPro" id="IPR001611">
    <property type="entry name" value="Leu-rich_rpt"/>
</dbReference>
<evidence type="ECO:0000256" key="4">
    <source>
        <dbReference type="ARBA" id="ARBA00007545"/>
    </source>
</evidence>
<dbReference type="GO" id="GO:0006325">
    <property type="term" value="P:chromatin organization"/>
    <property type="evidence" value="ECO:0007669"/>
    <property type="project" value="UniProtKB-KW"/>
</dbReference>
<dbReference type="InterPro" id="IPR015943">
    <property type="entry name" value="WD40/YVTN_repeat-like_dom_sf"/>
</dbReference>
<evidence type="ECO:0000256" key="10">
    <source>
        <dbReference type="ARBA" id="ARBA00022737"/>
    </source>
</evidence>
<dbReference type="GO" id="GO:0005813">
    <property type="term" value="C:centrosome"/>
    <property type="evidence" value="ECO:0007669"/>
    <property type="project" value="UniProtKB-SubCell"/>
</dbReference>
<dbReference type="Gene3D" id="3.80.10.10">
    <property type="entry name" value="Ribonuclease Inhibitor"/>
    <property type="match status" value="1"/>
</dbReference>
<keyword evidence="12" id="KW-0156">Chromatin regulator</keyword>
<evidence type="ECO:0000256" key="5">
    <source>
        <dbReference type="ARBA" id="ARBA00015536"/>
    </source>
</evidence>
<evidence type="ECO:0000256" key="7">
    <source>
        <dbReference type="ARBA" id="ARBA00022574"/>
    </source>
</evidence>
<dbReference type="Ensembl" id="ENSTRUT00000080208.1">
    <property type="protein sequence ID" value="ENSTRUP00000062005.1"/>
    <property type="gene ID" value="ENSTRUG00000012493.3"/>
</dbReference>
<sequence length="490" mass="55273">MEKITEKLLLEKSSPKTSKLEQIKSLNLSGLNLKLQDLPICLLSRLRSLERWDLSRNQLQELPQNLDLPALQFLDLSDNQLEDITSLESLQHLEELKMEDNLYITISDHYKLMVLLPRLMMLNSKNVSSTASHVRYVYTENLRARVSLKPLHVLQCHSKLDSCDDFSTQLWSCSFQPQEHSTGGLVATCGGDTLCLIDCDSGMVMKKYKVAGEEFFSLAWSTVLMSRGDQDSAQLCSILAAGGKRGLVKLIHPRENFAYGEFRASRKSLSVLRFHERQGNFLFTGAYDNRIVMWDVGGVDSHYNFKVNQLLVMQISSTPLHICLPAASSLLCGSDDGLFYFNTQPTSKNFQYNCIYLWSWGRTAAQRPDKKNRLVSAVVLAELQWTNTDVPYLSLSTCPDQAYIVCGDDEGRLWTYDMSNLQNILRDKPAKPLQPTKILEWPGPVRKGSGPMKGPSINTVAADPELRYVVALSDQNMVIVWKRAETDGSS</sequence>
<evidence type="ECO:0000256" key="2">
    <source>
        <dbReference type="ARBA" id="ARBA00004574"/>
    </source>
</evidence>
<evidence type="ECO:0000313" key="19">
    <source>
        <dbReference type="Proteomes" id="UP000005226"/>
    </source>
</evidence>
<keyword evidence="13" id="KW-0779">Telomere</keyword>
<keyword evidence="10" id="KW-0677">Repeat</keyword>
<keyword evidence="7 16" id="KW-0853">WD repeat</keyword>